<evidence type="ECO:0000259" key="4">
    <source>
        <dbReference type="PROSITE" id="PS01124"/>
    </source>
</evidence>
<keyword evidence="3" id="KW-0804">Transcription</keyword>
<evidence type="ECO:0000256" key="3">
    <source>
        <dbReference type="ARBA" id="ARBA00023163"/>
    </source>
</evidence>
<dbReference type="PANTHER" id="PTHR46796:SF2">
    <property type="entry name" value="TRANSCRIPTIONAL REGULATORY PROTEIN"/>
    <property type="match status" value="1"/>
</dbReference>
<proteinExistence type="predicted"/>
<evidence type="ECO:0000313" key="5">
    <source>
        <dbReference type="EMBL" id="QWV94678.1"/>
    </source>
</evidence>
<dbReference type="InterPro" id="IPR018060">
    <property type="entry name" value="HTH_AraC"/>
</dbReference>
<dbReference type="Pfam" id="PF02311">
    <property type="entry name" value="AraC_binding"/>
    <property type="match status" value="1"/>
</dbReference>
<evidence type="ECO:0000256" key="1">
    <source>
        <dbReference type="ARBA" id="ARBA00023015"/>
    </source>
</evidence>
<sequence>MQEMKATHSFWNDASVPSVAVRCTRRSAESYKAHCHREFCVGAVTEGKAVMTVRNETCVLSPGLLAVIPPETVHSCNPPEGGSRSYQMAFFDAAWCRSLQEELFGRRGDFIPPAHFLVENAALYASFLQLTALLADDALPLEKSERATQFASELFISTCDRELPAPAKERDGIVPDVKEYLERRADLNITLQELAVTFRCNPYHLLRTFKQAVGLPPHAFMLNARIERAKRLLLEGMTPASVAAETGFADQSHFHKTFRRLVAATPRQFQLRPAK</sequence>
<dbReference type="InterPro" id="IPR003313">
    <property type="entry name" value="AraC-bd"/>
</dbReference>
<protein>
    <submittedName>
        <fullName evidence="5">AraC family transcriptional regulator</fullName>
    </submittedName>
</protein>
<organism evidence="5 6">
    <name type="scientific">Geomonas oryzisoli</name>
    <dbReference type="NCBI Taxonomy" id="2847992"/>
    <lineage>
        <taxon>Bacteria</taxon>
        <taxon>Pseudomonadati</taxon>
        <taxon>Thermodesulfobacteriota</taxon>
        <taxon>Desulfuromonadia</taxon>
        <taxon>Geobacterales</taxon>
        <taxon>Geobacteraceae</taxon>
        <taxon>Geomonas</taxon>
    </lineage>
</organism>
<keyword evidence="1" id="KW-0805">Transcription regulation</keyword>
<accession>A0ABX8JA42</accession>
<dbReference type="InterPro" id="IPR050204">
    <property type="entry name" value="AraC_XylS_family_regulators"/>
</dbReference>
<gene>
    <name evidence="5" type="ORF">KP004_05730</name>
</gene>
<keyword evidence="2" id="KW-0238">DNA-binding</keyword>
<evidence type="ECO:0000313" key="6">
    <source>
        <dbReference type="Proteomes" id="UP000683557"/>
    </source>
</evidence>
<name>A0ABX8JA42_9BACT</name>
<dbReference type="Proteomes" id="UP000683557">
    <property type="component" value="Chromosome"/>
</dbReference>
<dbReference type="Pfam" id="PF12833">
    <property type="entry name" value="HTH_18"/>
    <property type="match status" value="1"/>
</dbReference>
<dbReference type="PANTHER" id="PTHR46796">
    <property type="entry name" value="HTH-TYPE TRANSCRIPTIONAL ACTIVATOR RHAS-RELATED"/>
    <property type="match status" value="1"/>
</dbReference>
<dbReference type="EMBL" id="CP076723">
    <property type="protein sequence ID" value="QWV94678.1"/>
    <property type="molecule type" value="Genomic_DNA"/>
</dbReference>
<evidence type="ECO:0000256" key="2">
    <source>
        <dbReference type="ARBA" id="ARBA00023125"/>
    </source>
</evidence>
<keyword evidence="6" id="KW-1185">Reference proteome</keyword>
<feature type="domain" description="HTH araC/xylS-type" evidence="4">
    <location>
        <begin position="175"/>
        <end position="272"/>
    </location>
</feature>
<dbReference type="RefSeq" id="WP_216801404.1">
    <property type="nucleotide sequence ID" value="NZ_CP076723.1"/>
</dbReference>
<dbReference type="PROSITE" id="PS01124">
    <property type="entry name" value="HTH_ARAC_FAMILY_2"/>
    <property type="match status" value="1"/>
</dbReference>
<dbReference type="SMART" id="SM00342">
    <property type="entry name" value="HTH_ARAC"/>
    <property type="match status" value="1"/>
</dbReference>
<reference evidence="5 6" key="1">
    <citation type="submission" date="2021-06" db="EMBL/GenBank/DDBJ databases">
        <title>Gemonas diversity in paddy soil.</title>
        <authorList>
            <person name="Liu G."/>
        </authorList>
    </citation>
    <scope>NUCLEOTIDE SEQUENCE [LARGE SCALE GENOMIC DNA]</scope>
    <source>
        <strain evidence="5 6">RG10</strain>
    </source>
</reference>